<proteinExistence type="inferred from homology"/>
<dbReference type="CDD" id="cd06327">
    <property type="entry name" value="PBP1_SBP-like"/>
    <property type="match status" value="1"/>
</dbReference>
<protein>
    <submittedName>
        <fullName evidence="6">ABC transporter substrate-binding protein</fullName>
    </submittedName>
</protein>
<evidence type="ECO:0000313" key="7">
    <source>
        <dbReference type="Proteomes" id="UP001432046"/>
    </source>
</evidence>
<keyword evidence="7" id="KW-1185">Reference proteome</keyword>
<dbReference type="EMBL" id="CP147711">
    <property type="protein sequence ID" value="WXC82154.1"/>
    <property type="molecule type" value="Genomic_DNA"/>
</dbReference>
<dbReference type="RefSeq" id="WP_338834480.1">
    <property type="nucleotide sequence ID" value="NZ_CP147711.1"/>
</dbReference>
<dbReference type="SUPFAM" id="SSF53822">
    <property type="entry name" value="Periplasmic binding protein-like I"/>
    <property type="match status" value="1"/>
</dbReference>
<keyword evidence="3" id="KW-0029">Amino-acid transport</keyword>
<dbReference type="Proteomes" id="UP001432046">
    <property type="component" value="Chromosome"/>
</dbReference>
<evidence type="ECO:0000256" key="2">
    <source>
        <dbReference type="ARBA" id="ARBA00022729"/>
    </source>
</evidence>
<accession>A0ABZ2P4P9</accession>
<keyword evidence="3" id="KW-0813">Transport</keyword>
<evidence type="ECO:0000256" key="3">
    <source>
        <dbReference type="ARBA" id="ARBA00022970"/>
    </source>
</evidence>
<name>A0ABZ2P4P9_9BRAD</name>
<dbReference type="Gene3D" id="3.40.50.2300">
    <property type="match status" value="2"/>
</dbReference>
<evidence type="ECO:0000259" key="5">
    <source>
        <dbReference type="Pfam" id="PF13458"/>
    </source>
</evidence>
<dbReference type="Pfam" id="PF13458">
    <property type="entry name" value="Peripla_BP_6"/>
    <property type="match status" value="1"/>
</dbReference>
<dbReference type="InterPro" id="IPR028081">
    <property type="entry name" value="Leu-bd"/>
</dbReference>
<dbReference type="PANTHER" id="PTHR30483">
    <property type="entry name" value="LEUCINE-SPECIFIC-BINDING PROTEIN"/>
    <property type="match status" value="1"/>
</dbReference>
<comment type="similarity">
    <text evidence="1">Belongs to the leucine-binding protein family.</text>
</comment>
<organism evidence="6 7">
    <name type="scientific">Bradyrhizobium septentrionale</name>
    <dbReference type="NCBI Taxonomy" id="1404411"/>
    <lineage>
        <taxon>Bacteria</taxon>
        <taxon>Pseudomonadati</taxon>
        <taxon>Pseudomonadota</taxon>
        <taxon>Alphaproteobacteria</taxon>
        <taxon>Hyphomicrobiales</taxon>
        <taxon>Nitrobacteraceae</taxon>
        <taxon>Bradyrhizobium</taxon>
    </lineage>
</organism>
<evidence type="ECO:0000313" key="6">
    <source>
        <dbReference type="EMBL" id="WXC82154.1"/>
    </source>
</evidence>
<evidence type="ECO:0000256" key="1">
    <source>
        <dbReference type="ARBA" id="ARBA00010062"/>
    </source>
</evidence>
<feature type="chain" id="PRO_5046921466" evidence="4">
    <location>
        <begin position="24"/>
        <end position="401"/>
    </location>
</feature>
<gene>
    <name evidence="6" type="ORF">WDK88_11475</name>
</gene>
<dbReference type="InterPro" id="IPR051010">
    <property type="entry name" value="BCAA_transport"/>
</dbReference>
<reference evidence="6" key="1">
    <citation type="journal article" date="2021" name="Int. J. Syst. Evol. Microbiol.">
        <title>Bradyrhizobium septentrionale sp. nov. (sv. septentrionale) and Bradyrhizobium quebecense sp. nov. (sv. septentrionale) associated with legumes native to Canada possess rearranged symbiosis genes and numerous insertion sequences.</title>
        <authorList>
            <person name="Bromfield E.S.P."/>
            <person name="Cloutier S."/>
        </authorList>
    </citation>
    <scope>NUCLEOTIDE SEQUENCE</scope>
    <source>
        <strain evidence="6">5S5</strain>
    </source>
</reference>
<dbReference type="PANTHER" id="PTHR30483:SF6">
    <property type="entry name" value="PERIPLASMIC BINDING PROTEIN OF ABC TRANSPORTER FOR NATURAL AMINO ACIDS"/>
    <property type="match status" value="1"/>
</dbReference>
<feature type="domain" description="Leucine-binding protein" evidence="5">
    <location>
        <begin position="28"/>
        <end position="365"/>
    </location>
</feature>
<sequence>MKKISRRKFGAIAAGTIVSPALAQNLKPIFIGVCNDQSSLFADAGGVGSVEAARMAIADFGGRALGRPVEVLSADHLNKPENAAGIVKKWIDVDGVSMLLDNNPSGPALAIQGVTKERNRIAIHVGAGTSDLTGSACSPVGFHWAYDTFSLAATTGTVATQQGGRSWFFLTADYNFGYALERDTTRFVQQNGGKVLGSVKHPLNSSDFASYLLQAQASGARVIGLANAGADTANAISQAQEFGITQGGQRLVGLLVYITTVHSLGLEKSQGLLVSESYYWDLNEGSREFGKRFFKTFQRMPTMVHAGSYSGVLHWLKAVDRAKTEATLAVAAAMREIPIQDFMTQNGTIRKDGRVIRDMHLFEVKKPSESRNAWDYYSLVKTLPGSEAFRPMSEGGCLFAT</sequence>
<keyword evidence="2 4" id="KW-0732">Signal</keyword>
<feature type="signal peptide" evidence="4">
    <location>
        <begin position="1"/>
        <end position="23"/>
    </location>
</feature>
<reference evidence="6" key="2">
    <citation type="submission" date="2024-03" db="EMBL/GenBank/DDBJ databases">
        <authorList>
            <person name="Bromfield E.S.P."/>
            <person name="Cloutier S."/>
        </authorList>
    </citation>
    <scope>NUCLEOTIDE SEQUENCE</scope>
    <source>
        <strain evidence="6">5S5</strain>
    </source>
</reference>
<dbReference type="InterPro" id="IPR028082">
    <property type="entry name" value="Peripla_BP_I"/>
</dbReference>
<evidence type="ECO:0000256" key="4">
    <source>
        <dbReference type="SAM" id="SignalP"/>
    </source>
</evidence>